<organism evidence="6 7">
    <name type="scientific">Solanum commersonii</name>
    <name type="common">Commerson's wild potato</name>
    <name type="synonym">Commerson's nightshade</name>
    <dbReference type="NCBI Taxonomy" id="4109"/>
    <lineage>
        <taxon>Eukaryota</taxon>
        <taxon>Viridiplantae</taxon>
        <taxon>Streptophyta</taxon>
        <taxon>Embryophyta</taxon>
        <taxon>Tracheophyta</taxon>
        <taxon>Spermatophyta</taxon>
        <taxon>Magnoliopsida</taxon>
        <taxon>eudicotyledons</taxon>
        <taxon>Gunneridae</taxon>
        <taxon>Pentapetalae</taxon>
        <taxon>asterids</taxon>
        <taxon>lamiids</taxon>
        <taxon>Solanales</taxon>
        <taxon>Solanaceae</taxon>
        <taxon>Solanoideae</taxon>
        <taxon>Solaneae</taxon>
        <taxon>Solanum</taxon>
    </lineage>
</organism>
<evidence type="ECO:0000313" key="7">
    <source>
        <dbReference type="Proteomes" id="UP000824120"/>
    </source>
</evidence>
<evidence type="ECO:0000256" key="5">
    <source>
        <dbReference type="ARBA" id="ARBA00022840"/>
    </source>
</evidence>
<dbReference type="InterPro" id="IPR039657">
    <property type="entry name" value="Dimethylallyltransferase"/>
</dbReference>
<dbReference type="InterPro" id="IPR027417">
    <property type="entry name" value="P-loop_NTPase"/>
</dbReference>
<accession>A0A9J5Z9F3</accession>
<evidence type="ECO:0000256" key="2">
    <source>
        <dbReference type="ARBA" id="ARBA00022679"/>
    </source>
</evidence>
<dbReference type="GO" id="GO:0005739">
    <property type="term" value="C:mitochondrion"/>
    <property type="evidence" value="ECO:0007669"/>
    <property type="project" value="TreeGrafter"/>
</dbReference>
<dbReference type="GO" id="GO:0006400">
    <property type="term" value="P:tRNA modification"/>
    <property type="evidence" value="ECO:0007669"/>
    <property type="project" value="TreeGrafter"/>
</dbReference>
<dbReference type="EMBL" id="JACXVP010000004">
    <property type="protein sequence ID" value="KAG5609635.1"/>
    <property type="molecule type" value="Genomic_DNA"/>
</dbReference>
<sequence>MKLSSTITREIINSDKIQVYKGLEIVTNKITHTEKQGEIEPASDFTVEHFCLQAIVYVEIFLKTQRVPIIVGGSNLYIEKLLEDPVFISNIRMMLVLFVIM</sequence>
<keyword evidence="5" id="KW-0067">ATP-binding</keyword>
<dbReference type="GO" id="GO:0052381">
    <property type="term" value="F:tRNA dimethylallyltransferase activity"/>
    <property type="evidence" value="ECO:0007669"/>
    <property type="project" value="TreeGrafter"/>
</dbReference>
<dbReference type="Proteomes" id="UP000824120">
    <property type="component" value="Chromosome 4"/>
</dbReference>
<dbReference type="AlphaFoldDB" id="A0A9J5Z9F3"/>
<evidence type="ECO:0000256" key="4">
    <source>
        <dbReference type="ARBA" id="ARBA00022741"/>
    </source>
</evidence>
<dbReference type="Pfam" id="PF01715">
    <property type="entry name" value="IPPT"/>
    <property type="match status" value="1"/>
</dbReference>
<gene>
    <name evidence="6" type="ORF">H5410_020916</name>
</gene>
<keyword evidence="7" id="KW-1185">Reference proteome</keyword>
<keyword evidence="4" id="KW-0547">Nucleotide-binding</keyword>
<dbReference type="GO" id="GO:0009691">
    <property type="term" value="P:cytokinin biosynthetic process"/>
    <property type="evidence" value="ECO:0007669"/>
    <property type="project" value="UniProtKB-KW"/>
</dbReference>
<evidence type="ECO:0008006" key="8">
    <source>
        <dbReference type="Google" id="ProtNLM"/>
    </source>
</evidence>
<dbReference type="OrthoDB" id="775260at2759"/>
<dbReference type="GO" id="GO:0005524">
    <property type="term" value="F:ATP binding"/>
    <property type="evidence" value="ECO:0007669"/>
    <property type="project" value="UniProtKB-KW"/>
</dbReference>
<evidence type="ECO:0000256" key="3">
    <source>
        <dbReference type="ARBA" id="ARBA00022712"/>
    </source>
</evidence>
<name>A0A9J5Z9F3_SOLCO</name>
<comment type="caution">
    <text evidence="6">The sequence shown here is derived from an EMBL/GenBank/DDBJ whole genome shotgun (WGS) entry which is preliminary data.</text>
</comment>
<proteinExistence type="inferred from homology"/>
<protein>
    <recommendedName>
        <fullName evidence="8">Isopentenyltransferase</fullName>
    </recommendedName>
</protein>
<keyword evidence="3" id="KW-0203">Cytokinin biosynthesis</keyword>
<dbReference type="PANTHER" id="PTHR11088">
    <property type="entry name" value="TRNA DIMETHYLALLYLTRANSFERASE"/>
    <property type="match status" value="1"/>
</dbReference>
<evidence type="ECO:0000313" key="6">
    <source>
        <dbReference type="EMBL" id="KAG5609635.1"/>
    </source>
</evidence>
<dbReference type="PANTHER" id="PTHR11088:SF73">
    <property type="entry name" value="PHOSPHORIBULOKINASE_URIDINE KINASE DOMAIN-CONTAINING PROTEIN"/>
    <property type="match status" value="1"/>
</dbReference>
<comment type="similarity">
    <text evidence="1">Belongs to the IPP transferase family.</text>
</comment>
<evidence type="ECO:0000256" key="1">
    <source>
        <dbReference type="ARBA" id="ARBA00005842"/>
    </source>
</evidence>
<keyword evidence="2" id="KW-0808">Transferase</keyword>
<dbReference type="Gene3D" id="3.40.50.300">
    <property type="entry name" value="P-loop containing nucleotide triphosphate hydrolases"/>
    <property type="match status" value="1"/>
</dbReference>
<reference evidence="6 7" key="1">
    <citation type="submission" date="2020-09" db="EMBL/GenBank/DDBJ databases">
        <title>De no assembly of potato wild relative species, Solanum commersonii.</title>
        <authorList>
            <person name="Cho K."/>
        </authorList>
    </citation>
    <scope>NUCLEOTIDE SEQUENCE [LARGE SCALE GENOMIC DNA]</scope>
    <source>
        <strain evidence="6">LZ3.2</strain>
        <tissue evidence="6">Leaf</tissue>
    </source>
</reference>